<comment type="catalytic activity">
    <reaction evidence="12">
        <text>S-adenosyl-L-methionine + H(+) = S-adenosyl 3-(methylsulfanyl)propylamine + CO2</text>
        <dbReference type="Rhea" id="RHEA:15981"/>
        <dbReference type="ChEBI" id="CHEBI:15378"/>
        <dbReference type="ChEBI" id="CHEBI:16526"/>
        <dbReference type="ChEBI" id="CHEBI:57443"/>
        <dbReference type="ChEBI" id="CHEBI:59789"/>
        <dbReference type="EC" id="4.1.1.50"/>
    </reaction>
</comment>
<organism evidence="17 18">
    <name type="scientific">Sphaeroforma arctica JP610</name>
    <dbReference type="NCBI Taxonomy" id="667725"/>
    <lineage>
        <taxon>Eukaryota</taxon>
        <taxon>Ichthyosporea</taxon>
        <taxon>Ichthyophonida</taxon>
        <taxon>Sphaeroforma</taxon>
    </lineage>
</organism>
<keyword evidence="10 12" id="KW-0704">Schiff base</keyword>
<dbReference type="OrthoDB" id="1068353at2759"/>
<dbReference type="InterPro" id="IPR001985">
    <property type="entry name" value="S-AdoMet_decarboxylase_euk"/>
</dbReference>
<evidence type="ECO:0000256" key="16">
    <source>
        <dbReference type="PIRSR" id="PIRSR001355-5"/>
    </source>
</evidence>
<keyword evidence="4 12" id="KW-0210">Decarboxylase</keyword>
<keyword evidence="8 12" id="KW-0865">Zymogen</keyword>
<dbReference type="PIRSF" id="PIRSF001355">
    <property type="entry name" value="S-AdenosylMet_decarboxylase"/>
    <property type="match status" value="1"/>
</dbReference>
<dbReference type="GO" id="GO:0008295">
    <property type="term" value="P:spermidine biosynthetic process"/>
    <property type="evidence" value="ECO:0007669"/>
    <property type="project" value="UniProtKB-KW"/>
</dbReference>
<evidence type="ECO:0000256" key="2">
    <source>
        <dbReference type="ARBA" id="ARBA00008466"/>
    </source>
</evidence>
<evidence type="ECO:0000256" key="8">
    <source>
        <dbReference type="ARBA" id="ARBA00023145"/>
    </source>
</evidence>
<sequence>MGNDNTAKDVVVEGVVSDFFEGAEKLLELWFEPSETGQSLRLIKREDIDEFLRVAGCCVVAQCSNEKWDSYVLSESSLFISDDMFLLKTCGTTTLLAAIPNMISLAKDLGRNNVDDVFYSRNQFMEPEQQPAPHVSFEEEVKFLDSLFDGAAYQLGRLNGDSWYLYMLDHPDGSIEKPDQTMEILMMDLDQEAMKAFHVSPEYPTTEVVTKKSGIADFLPGAMTSGALFNPCGYSVNGLLGDAYFTIHVTPQEGFSYASFETNYLAEDYTELIQKVLKTFCPGKFVMTVFANPQATCTHSAKAYDAEELTGYNRTERQEYQFNKYNLSYGHFSRDLATSTEDVSRASATADHCR</sequence>
<feature type="modified residue" description="Pyruvic acid (Ser); by autocatalysis" evidence="14">
    <location>
        <position position="76"/>
    </location>
</feature>
<dbReference type="Pfam" id="PF01536">
    <property type="entry name" value="SAM_decarbox"/>
    <property type="match status" value="1"/>
</dbReference>
<feature type="site" description="Cleavage (non-hydrolytic); by autolysis" evidence="15">
    <location>
        <begin position="75"/>
        <end position="76"/>
    </location>
</feature>
<dbReference type="SUPFAM" id="SSF56276">
    <property type="entry name" value="S-adenosylmethionine decarboxylase"/>
    <property type="match status" value="1"/>
</dbReference>
<evidence type="ECO:0000256" key="7">
    <source>
        <dbReference type="ARBA" id="ARBA00023115"/>
    </source>
</evidence>
<dbReference type="GO" id="GO:0005829">
    <property type="term" value="C:cytosol"/>
    <property type="evidence" value="ECO:0007669"/>
    <property type="project" value="TreeGrafter"/>
</dbReference>
<dbReference type="RefSeq" id="XP_014152617.1">
    <property type="nucleotide sequence ID" value="XM_014297142.1"/>
</dbReference>
<feature type="active site" description="Proton acceptor; for processing activity" evidence="13">
    <location>
        <position position="235"/>
    </location>
</feature>
<evidence type="ECO:0000256" key="3">
    <source>
        <dbReference type="ARBA" id="ARBA00022691"/>
    </source>
</evidence>
<feature type="active site" description="Proton donor; for catalytic activity" evidence="13">
    <location>
        <position position="90"/>
    </location>
</feature>
<accession>A0A0L0FPH6</accession>
<evidence type="ECO:0000256" key="4">
    <source>
        <dbReference type="ARBA" id="ARBA00022793"/>
    </source>
</evidence>
<keyword evidence="11 12" id="KW-0670">Pyruvate</keyword>
<evidence type="ECO:0000256" key="14">
    <source>
        <dbReference type="PIRSR" id="PIRSR001355-3"/>
    </source>
</evidence>
<comment type="pathway">
    <text evidence="1 12">Amine and polyamine biosynthesis; S-adenosylmethioninamine biosynthesis; S-adenosylmethioninamine from S-adenosyl-L-methionine: step 1/1.</text>
</comment>
<dbReference type="Proteomes" id="UP000054560">
    <property type="component" value="Unassembled WGS sequence"/>
</dbReference>
<feature type="active site" description="Schiff-base intermediate with substrate; via pyruvic acid" evidence="13">
    <location>
        <position position="76"/>
    </location>
</feature>
<evidence type="ECO:0000256" key="6">
    <source>
        <dbReference type="ARBA" id="ARBA00023066"/>
    </source>
</evidence>
<gene>
    <name evidence="17" type="ORF">SARC_08869</name>
</gene>
<dbReference type="GeneID" id="25909373"/>
<evidence type="ECO:0000256" key="9">
    <source>
        <dbReference type="ARBA" id="ARBA00023239"/>
    </source>
</evidence>
<dbReference type="GO" id="GO:0004014">
    <property type="term" value="F:adenosylmethionine decarboxylase activity"/>
    <property type="evidence" value="ECO:0007669"/>
    <property type="project" value="UniProtKB-EC"/>
</dbReference>
<evidence type="ECO:0000256" key="10">
    <source>
        <dbReference type="ARBA" id="ARBA00023270"/>
    </source>
</evidence>
<dbReference type="NCBIfam" id="TIGR00535">
    <property type="entry name" value="SAM_DCase"/>
    <property type="match status" value="1"/>
</dbReference>
<protein>
    <recommendedName>
        <fullName evidence="12">S-adenosylmethionine decarboxylase proenzyme</fullName>
        <ecNumber evidence="12">4.1.1.50</ecNumber>
    </recommendedName>
</protein>
<evidence type="ECO:0000256" key="11">
    <source>
        <dbReference type="ARBA" id="ARBA00023317"/>
    </source>
</evidence>
<dbReference type="PANTHER" id="PTHR11570">
    <property type="entry name" value="S-ADENOSYLMETHIONINE DECARBOXYLASE"/>
    <property type="match status" value="1"/>
</dbReference>
<evidence type="ECO:0000256" key="13">
    <source>
        <dbReference type="PIRSR" id="PIRSR001355-1"/>
    </source>
</evidence>
<keyword evidence="7 12" id="KW-0620">Polyamine biosynthesis</keyword>
<dbReference type="GO" id="GO:0006597">
    <property type="term" value="P:spermine biosynthetic process"/>
    <property type="evidence" value="ECO:0007669"/>
    <property type="project" value="InterPro"/>
</dbReference>
<proteinExistence type="inferred from homology"/>
<comment type="cofactor">
    <cofactor evidence="12">
        <name>pyruvate</name>
        <dbReference type="ChEBI" id="CHEBI:15361"/>
    </cofactor>
    <text evidence="12">Binds 1 pyruvoyl group covalently per subunit.</text>
</comment>
<keyword evidence="5 15" id="KW-0068">Autocatalytic cleavage</keyword>
<dbReference type="eggNOG" id="KOG0788">
    <property type="taxonomic scope" value="Eukaryota"/>
</dbReference>
<evidence type="ECO:0000313" key="18">
    <source>
        <dbReference type="Proteomes" id="UP000054560"/>
    </source>
</evidence>
<keyword evidence="18" id="KW-1185">Reference proteome</keyword>
<dbReference type="PANTHER" id="PTHR11570:SF0">
    <property type="entry name" value="S-ADENOSYLMETHIONINE DECARBOXYLASE PROENZYME"/>
    <property type="match status" value="1"/>
</dbReference>
<feature type="chain" id="PRO_5042320347" description="S-adenosylmethionine decarboxylase alpha chain" evidence="16">
    <location>
        <begin position="76"/>
        <end position="354"/>
    </location>
</feature>
<keyword evidence="6 12" id="KW-0745">Spermidine biosynthesis</keyword>
<dbReference type="UniPathway" id="UPA00331">
    <property type="reaction ID" value="UER00451"/>
</dbReference>
<dbReference type="AlphaFoldDB" id="A0A0L0FPH6"/>
<evidence type="ECO:0000256" key="15">
    <source>
        <dbReference type="PIRSR" id="PIRSR001355-4"/>
    </source>
</evidence>
<dbReference type="PROSITE" id="PS01336">
    <property type="entry name" value="ADOMETDC"/>
    <property type="match status" value="1"/>
</dbReference>
<name>A0A0L0FPH6_9EUKA</name>
<evidence type="ECO:0000313" key="17">
    <source>
        <dbReference type="EMBL" id="KNC78715.1"/>
    </source>
</evidence>
<feature type="chain" id="PRO_5042320346" description="S-adenosylmethionine decarboxylase beta chain" evidence="16">
    <location>
        <begin position="1"/>
        <end position="75"/>
    </location>
</feature>
<evidence type="ECO:0000256" key="1">
    <source>
        <dbReference type="ARBA" id="ARBA00004911"/>
    </source>
</evidence>
<dbReference type="STRING" id="667725.A0A0L0FPH6"/>
<comment type="similarity">
    <text evidence="2 12">Belongs to the eukaryotic AdoMetDC family.</text>
</comment>
<dbReference type="InterPro" id="IPR048283">
    <property type="entry name" value="AdoMetDC-like"/>
</dbReference>
<dbReference type="InterPro" id="IPR016067">
    <property type="entry name" value="S-AdoMet_deCO2ase_core"/>
</dbReference>
<dbReference type="EC" id="4.1.1.50" evidence="12"/>
<keyword evidence="9 12" id="KW-0456">Lyase</keyword>
<dbReference type="EMBL" id="KQ242438">
    <property type="protein sequence ID" value="KNC78715.1"/>
    <property type="molecule type" value="Genomic_DNA"/>
</dbReference>
<dbReference type="Gene3D" id="3.60.90.10">
    <property type="entry name" value="S-adenosylmethionine decarboxylase"/>
    <property type="match status" value="1"/>
</dbReference>
<dbReference type="InterPro" id="IPR018166">
    <property type="entry name" value="S-AdoMet_deCO2ase_CS"/>
</dbReference>
<evidence type="ECO:0000256" key="5">
    <source>
        <dbReference type="ARBA" id="ARBA00022813"/>
    </source>
</evidence>
<evidence type="ECO:0000256" key="12">
    <source>
        <dbReference type="PIRNR" id="PIRNR001355"/>
    </source>
</evidence>
<feature type="active site" description="Proton acceptor; for processing activity" evidence="13">
    <location>
        <position position="248"/>
    </location>
</feature>
<reference evidence="17 18" key="1">
    <citation type="submission" date="2011-02" db="EMBL/GenBank/DDBJ databases">
        <title>The Genome Sequence of Sphaeroforma arctica JP610.</title>
        <authorList>
            <consortium name="The Broad Institute Genome Sequencing Platform"/>
            <person name="Russ C."/>
            <person name="Cuomo C."/>
            <person name="Young S.K."/>
            <person name="Zeng Q."/>
            <person name="Gargeya S."/>
            <person name="Alvarado L."/>
            <person name="Berlin A."/>
            <person name="Chapman S.B."/>
            <person name="Chen Z."/>
            <person name="Freedman E."/>
            <person name="Gellesch M."/>
            <person name="Goldberg J."/>
            <person name="Griggs A."/>
            <person name="Gujja S."/>
            <person name="Heilman E."/>
            <person name="Heiman D."/>
            <person name="Howarth C."/>
            <person name="Mehta T."/>
            <person name="Neiman D."/>
            <person name="Pearson M."/>
            <person name="Roberts A."/>
            <person name="Saif S."/>
            <person name="Shea T."/>
            <person name="Shenoy N."/>
            <person name="Sisk P."/>
            <person name="Stolte C."/>
            <person name="Sykes S."/>
            <person name="White J."/>
            <person name="Yandava C."/>
            <person name="Burger G."/>
            <person name="Gray M.W."/>
            <person name="Holland P.W.H."/>
            <person name="King N."/>
            <person name="Lang F.B.F."/>
            <person name="Roger A.J."/>
            <person name="Ruiz-Trillo I."/>
            <person name="Haas B."/>
            <person name="Nusbaum C."/>
            <person name="Birren B."/>
        </authorList>
    </citation>
    <scope>NUCLEOTIDE SEQUENCE [LARGE SCALE GENOMIC DNA]</scope>
    <source>
        <strain evidence="17 18">JP610</strain>
    </source>
</reference>
<keyword evidence="3 12" id="KW-0949">S-adenosyl-L-methionine</keyword>